<protein>
    <submittedName>
        <fullName evidence="2">Uncharacterized protein</fullName>
    </submittedName>
</protein>
<feature type="compositionally biased region" description="Polar residues" evidence="1">
    <location>
        <begin position="1"/>
        <end position="24"/>
    </location>
</feature>
<evidence type="ECO:0000256" key="1">
    <source>
        <dbReference type="SAM" id="MobiDB-lite"/>
    </source>
</evidence>
<dbReference type="Proteomes" id="UP000236349">
    <property type="component" value="Chromosome"/>
</dbReference>
<feature type="region of interest" description="Disordered" evidence="1">
    <location>
        <begin position="1"/>
        <end position="25"/>
    </location>
</feature>
<reference evidence="2 3" key="1">
    <citation type="submission" date="2017-10" db="EMBL/GenBank/DDBJ databases">
        <title>Clinical isolate obtained from a human patient with meningeal tuberculosis in michoacan, Mexico.</title>
        <authorList>
            <person name="Guillen-Nepita A.L."/>
            <person name="Negrete-Paz A.M."/>
            <person name="Vazquez-Marrufo G."/>
            <person name="Cruz-Hernandez A."/>
            <person name="Fresia P."/>
            <person name="Naya H."/>
            <person name="Vazquez-Garciduenas M.S."/>
        </authorList>
    </citation>
    <scope>NUCLEOTIDE SEQUENCE [LARGE SCALE GENOMIC DNA]</scope>
    <source>
        <strain evidence="3">Beijing/MYC004</strain>
    </source>
</reference>
<organism evidence="2 3">
    <name type="scientific">Mycobacterium tuberculosis</name>
    <dbReference type="NCBI Taxonomy" id="1773"/>
    <lineage>
        <taxon>Bacteria</taxon>
        <taxon>Bacillati</taxon>
        <taxon>Actinomycetota</taxon>
        <taxon>Actinomycetes</taxon>
        <taxon>Mycobacteriales</taxon>
        <taxon>Mycobacteriaceae</taxon>
        <taxon>Mycobacterium</taxon>
        <taxon>Mycobacterium tuberculosis complex</taxon>
    </lineage>
</organism>
<gene>
    <name evidence="2" type="ORF">CAB90_04101</name>
</gene>
<sequence length="81" mass="8214">MTVVPQPNTVSAVNTASSRTNDSESAVWPGVANTVMVNPATSITSPSVSVSPSRRKNCGSAARTGAPVSATSLSMPLVWSP</sequence>
<evidence type="ECO:0000313" key="3">
    <source>
        <dbReference type="Proteomes" id="UP000236349"/>
    </source>
</evidence>
<name>A0A0U0RSD9_MYCTX</name>
<accession>A0A0U0RSD9</accession>
<feature type="region of interest" description="Disordered" evidence="1">
    <location>
        <begin position="44"/>
        <end position="66"/>
    </location>
</feature>
<evidence type="ECO:0000313" key="2">
    <source>
        <dbReference type="EMBL" id="AUS52890.1"/>
    </source>
</evidence>
<proteinExistence type="predicted"/>
<dbReference type="EMBL" id="CP024614">
    <property type="protein sequence ID" value="AUS52890.1"/>
    <property type="molecule type" value="Genomic_DNA"/>
</dbReference>
<dbReference type="AlphaFoldDB" id="A0A0U0RSD9"/>